<gene>
    <name evidence="2" type="ORF">IAD32_02095</name>
</gene>
<reference evidence="2" key="2">
    <citation type="journal article" date="2021" name="PeerJ">
        <title>Extensive microbial diversity within the chicken gut microbiome revealed by metagenomics and culture.</title>
        <authorList>
            <person name="Gilroy R."/>
            <person name="Ravi A."/>
            <person name="Getino M."/>
            <person name="Pursley I."/>
            <person name="Horton D.L."/>
            <person name="Alikhan N.F."/>
            <person name="Baker D."/>
            <person name="Gharbi K."/>
            <person name="Hall N."/>
            <person name="Watson M."/>
            <person name="Adriaenssens E.M."/>
            <person name="Foster-Nyarko E."/>
            <person name="Jarju S."/>
            <person name="Secka A."/>
            <person name="Antonio M."/>
            <person name="Oren A."/>
            <person name="Chaudhuri R.R."/>
            <person name="La Ragione R."/>
            <person name="Hildebrand F."/>
            <person name="Pallen M.J."/>
        </authorList>
    </citation>
    <scope>NUCLEOTIDE SEQUENCE</scope>
    <source>
        <strain evidence="2">ChiSjej1B19-3389</strain>
    </source>
</reference>
<reference evidence="2" key="1">
    <citation type="submission" date="2020-10" db="EMBL/GenBank/DDBJ databases">
        <authorList>
            <person name="Gilroy R."/>
        </authorList>
    </citation>
    <scope>NUCLEOTIDE SEQUENCE</scope>
    <source>
        <strain evidence="2">ChiSjej1B19-3389</strain>
    </source>
</reference>
<feature type="signal peptide" evidence="1">
    <location>
        <begin position="1"/>
        <end position="26"/>
    </location>
</feature>
<protein>
    <recommendedName>
        <fullName evidence="4">CBM20 domain-containing protein</fullName>
    </recommendedName>
</protein>
<evidence type="ECO:0000256" key="1">
    <source>
        <dbReference type="SAM" id="SignalP"/>
    </source>
</evidence>
<name>A0A9D1CV41_9FIRM</name>
<proteinExistence type="predicted"/>
<evidence type="ECO:0008006" key="4">
    <source>
        <dbReference type="Google" id="ProtNLM"/>
    </source>
</evidence>
<dbReference type="AlphaFoldDB" id="A0A9D1CV41"/>
<sequence>MKKVFSIALIILLLLSVGAISAGALAANTTIYLNTNGAAGWNNAYIYGWSGEFSGTFIQMEETPHAGIYSYTFTQATQDGMEHFLFTNKNTWSNQEQTVPLATQAGKNVYRLQEKNTYGQWTGTWNYISPPTPPVAPSVSATQSQTFYNYLDVTLSTNCFASRYRIGTGSYVAFEDGDMVRIGSNVSVGQSVVLTLKGYNSLGAEVASATYTYTKVSLDGITQGTQIFFDNSETKWEHVYISSYNGSYHVYNGDFIELHPISPDSDIYTCILSDQFVETWYSYLFSSEPDATGVESSVTSIENGKNFFVPLIPTQSSGYVAGTWSYMEPLEPYSSVYSTASDTFAVSKTIEINEFYCPGGACYTVNGGEAVSFSGAATFTVGGEDAAVGTTYTVVVTGYNDLGEVIALSTATYTKTGMTTINANIDAACYDGSVYVLLFDGDRFTLDFYEMTQTVGPDFTKNYFTFQFEGAARVIFTTTDDWSTAVELNGDAEPLVEAGATASFDLVYPSY</sequence>
<keyword evidence="1" id="KW-0732">Signal</keyword>
<dbReference type="Proteomes" id="UP000886787">
    <property type="component" value="Unassembled WGS sequence"/>
</dbReference>
<evidence type="ECO:0000313" key="2">
    <source>
        <dbReference type="EMBL" id="HIQ80060.1"/>
    </source>
</evidence>
<accession>A0A9D1CV41</accession>
<organism evidence="2 3">
    <name type="scientific">Candidatus Scatavimonas merdigallinarum</name>
    <dbReference type="NCBI Taxonomy" id="2840914"/>
    <lineage>
        <taxon>Bacteria</taxon>
        <taxon>Bacillati</taxon>
        <taxon>Bacillota</taxon>
        <taxon>Clostridia</taxon>
        <taxon>Eubacteriales</taxon>
        <taxon>Oscillospiraceae</taxon>
        <taxon>Oscillospiraceae incertae sedis</taxon>
        <taxon>Candidatus Scatavimonas</taxon>
    </lineage>
</organism>
<dbReference type="EMBL" id="DVFW01000014">
    <property type="protein sequence ID" value="HIQ80060.1"/>
    <property type="molecule type" value="Genomic_DNA"/>
</dbReference>
<feature type="chain" id="PRO_5038658037" description="CBM20 domain-containing protein" evidence="1">
    <location>
        <begin position="27"/>
        <end position="511"/>
    </location>
</feature>
<evidence type="ECO:0000313" key="3">
    <source>
        <dbReference type="Proteomes" id="UP000886787"/>
    </source>
</evidence>
<comment type="caution">
    <text evidence="2">The sequence shown here is derived from an EMBL/GenBank/DDBJ whole genome shotgun (WGS) entry which is preliminary data.</text>
</comment>